<protein>
    <recommendedName>
        <fullName evidence="4">KEOPS complex Pcc1-like subunit</fullName>
    </recommendedName>
</protein>
<sequence length="79" mass="8864">MAIEVPFDYENLCLGVLNAVKPDNITAPSGIEIEMECRNAVLRITVRGFDVGILTIRNTVDDIFMHLLSAYRVLQILTK</sequence>
<dbReference type="EMBL" id="DTBZ01000067">
    <property type="protein sequence ID" value="HGQ17922.1"/>
    <property type="molecule type" value="Genomic_DNA"/>
</dbReference>
<dbReference type="NCBIfam" id="NF011470">
    <property type="entry name" value="PRK14887.1"/>
    <property type="match status" value="1"/>
</dbReference>
<evidence type="ECO:0000313" key="3">
    <source>
        <dbReference type="EMBL" id="HGQ17922.1"/>
    </source>
</evidence>
<organism evidence="2">
    <name type="scientific">Ignisphaera aggregans</name>
    <dbReference type="NCBI Taxonomy" id="334771"/>
    <lineage>
        <taxon>Archaea</taxon>
        <taxon>Thermoproteota</taxon>
        <taxon>Thermoprotei</taxon>
        <taxon>Desulfurococcales</taxon>
        <taxon>Desulfurococcaceae</taxon>
        <taxon>Ignisphaera</taxon>
    </lineage>
</organism>
<dbReference type="AlphaFoldDB" id="A0A7J3I5E2"/>
<dbReference type="InterPro" id="IPR015419">
    <property type="entry name" value="CTAG/Pcc1"/>
</dbReference>
<comment type="similarity">
    <text evidence="1">Belongs to the CTAG/PCC1 family.</text>
</comment>
<evidence type="ECO:0008006" key="4">
    <source>
        <dbReference type="Google" id="ProtNLM"/>
    </source>
</evidence>
<proteinExistence type="inferred from homology"/>
<evidence type="ECO:0000256" key="1">
    <source>
        <dbReference type="ARBA" id="ARBA00007073"/>
    </source>
</evidence>
<evidence type="ECO:0000313" key="2">
    <source>
        <dbReference type="EMBL" id="HGN36016.1"/>
    </source>
</evidence>
<dbReference type="Pfam" id="PF09341">
    <property type="entry name" value="Pcc1"/>
    <property type="match status" value="1"/>
</dbReference>
<accession>A0A7J3I5E2</accession>
<name>A0A7J3I5E2_9CREN</name>
<dbReference type="EMBL" id="DTAI01000015">
    <property type="protein sequence ID" value="HGN36016.1"/>
    <property type="molecule type" value="Genomic_DNA"/>
</dbReference>
<comment type="caution">
    <text evidence="2">The sequence shown here is derived from an EMBL/GenBank/DDBJ whole genome shotgun (WGS) entry which is preliminary data.</text>
</comment>
<gene>
    <name evidence="2" type="ORF">ENT87_00470</name>
    <name evidence="3" type="ORF">ENU30_02920</name>
</gene>
<reference evidence="2" key="1">
    <citation type="journal article" date="2020" name="mSystems">
        <title>Genome- and Community-Level Interaction Insights into Carbon Utilization and Element Cycling Functions of Hydrothermarchaeota in Hydrothermal Sediment.</title>
        <authorList>
            <person name="Zhou Z."/>
            <person name="Liu Y."/>
            <person name="Xu W."/>
            <person name="Pan J."/>
            <person name="Luo Z.H."/>
            <person name="Li M."/>
        </authorList>
    </citation>
    <scope>NUCLEOTIDE SEQUENCE [LARGE SCALE GENOMIC DNA]</scope>
    <source>
        <strain evidence="2">SpSt-618</strain>
        <strain evidence="3">SpSt-657</strain>
    </source>
</reference>